<dbReference type="OrthoDB" id="28413at2759"/>
<dbReference type="GO" id="GO:0017124">
    <property type="term" value="F:SH3 domain binding"/>
    <property type="evidence" value="ECO:0007669"/>
    <property type="project" value="UniProtKB-KW"/>
</dbReference>
<dbReference type="Gene3D" id="1.25.10.10">
    <property type="entry name" value="Leucine-rich Repeat Variant"/>
    <property type="match status" value="1"/>
</dbReference>
<sequence length="688" mass="77252">MEGVNIYELVERLGSDEESVRKMAVFKLQSAIGDPSFADVLIAEGGLPRLRALALRSTGNTLAYTLTALSRMLELDKGWEAVSDDLITRIVELVVAQPLVNVNRGAMSVLAAIVSNPHSRRASTGSSGFQRLKPAIDLHPQFLPMLVEKISSADHALCANSLQLINSLMRDAVRNEADTEWPRFIKQLQELGVIKSVYGLMQSSAVQDLAHPLLEFQSLTKILLRKWREEAVDLEKADHRRALRGIHIASNAGHAEVPDNSNDSQKNQTEKWRRLGFETEAPQEDFGSTGFLGLMDLTDYVYKNEDGFQKILLEQATEQVERRCPLARASLSVTAVLFEHFEAEKAEADEGRYNLESRANFDRLFRPLLLHWSRLHTSGLNAFLRLWKATSAEVEDFDKIVELVRILIEQVVGQAPRVMEVKDVEDELARFDCQRLRELQMELLELTYEDAWGHHLRQVREELNHEALQFVKEQRIRCLLEGSWFPQHSNYSSDSGPITKQYLHHKSSPSSWRYVRLSHNRRYLHYADFSAASTFKPQLDALVEKIDLSIVSSVVSNVSASAPNTASSISTIKDAASPTQASTTSAKITIHGYIADGVGGQEEAVLLQLHPKTHTLASEWLDGLLMLLNQQPITADTSKLVNLIGGYGLKIRLLNVRHEDVGLEEPVLPSRKDLDDDYYYDIGGMDAA</sequence>
<dbReference type="GeneID" id="54488615"/>
<reference evidence="6" key="1">
    <citation type="journal article" date="2020" name="Stud. Mycol.">
        <title>101 Dothideomycetes genomes: a test case for predicting lifestyles and emergence of pathogens.</title>
        <authorList>
            <person name="Haridas S."/>
            <person name="Albert R."/>
            <person name="Binder M."/>
            <person name="Bloem J."/>
            <person name="Labutti K."/>
            <person name="Salamov A."/>
            <person name="Andreopoulos B."/>
            <person name="Baker S."/>
            <person name="Barry K."/>
            <person name="Bills G."/>
            <person name="Bluhm B."/>
            <person name="Cannon C."/>
            <person name="Castanera R."/>
            <person name="Culley D."/>
            <person name="Daum C."/>
            <person name="Ezra D."/>
            <person name="Gonzalez J."/>
            <person name="Henrissat B."/>
            <person name="Kuo A."/>
            <person name="Liang C."/>
            <person name="Lipzen A."/>
            <person name="Lutzoni F."/>
            <person name="Magnuson J."/>
            <person name="Mondo S."/>
            <person name="Nolan M."/>
            <person name="Ohm R."/>
            <person name="Pangilinan J."/>
            <person name="Park H.-J."/>
            <person name="Ramirez L."/>
            <person name="Alfaro M."/>
            <person name="Sun H."/>
            <person name="Tritt A."/>
            <person name="Yoshinaga Y."/>
            <person name="Zwiers L.-H."/>
            <person name="Turgeon B."/>
            <person name="Goodwin S."/>
            <person name="Spatafora J."/>
            <person name="Crous P."/>
            <person name="Grigoriev I."/>
        </authorList>
    </citation>
    <scope>NUCLEOTIDE SEQUENCE</scope>
    <source>
        <strain evidence="6">CBS 121739</strain>
    </source>
</reference>
<dbReference type="InterPro" id="IPR011989">
    <property type="entry name" value="ARM-like"/>
</dbReference>
<dbReference type="InterPro" id="IPR024574">
    <property type="entry name" value="ELMO_ARM"/>
</dbReference>
<dbReference type="PANTHER" id="PTHR12771:SF56">
    <property type="entry name" value="CED-12"/>
    <property type="match status" value="1"/>
</dbReference>
<dbReference type="SUPFAM" id="SSF48371">
    <property type="entry name" value="ARM repeat"/>
    <property type="match status" value="1"/>
</dbReference>
<dbReference type="Pfam" id="PF11841">
    <property type="entry name" value="ELMO_ARM"/>
    <property type="match status" value="1"/>
</dbReference>
<proteinExistence type="predicted"/>
<name>A0A6A6VWV5_9PEZI</name>
<dbReference type="InterPro" id="IPR050868">
    <property type="entry name" value="ELMO_domain-containing"/>
</dbReference>
<dbReference type="Pfam" id="PF04727">
    <property type="entry name" value="ELMO_CED12"/>
    <property type="match status" value="1"/>
</dbReference>
<dbReference type="PANTHER" id="PTHR12771">
    <property type="entry name" value="ENGULFMENT AND CELL MOTILITY"/>
    <property type="match status" value="1"/>
</dbReference>
<dbReference type="InterPro" id="IPR006816">
    <property type="entry name" value="ELMO_dom"/>
</dbReference>
<dbReference type="Pfam" id="PF16457">
    <property type="entry name" value="PH_12"/>
    <property type="match status" value="1"/>
</dbReference>
<dbReference type="InterPro" id="IPR011993">
    <property type="entry name" value="PH-like_dom_sf"/>
</dbReference>
<protein>
    <recommendedName>
        <fullName evidence="5">ELMO domain-containing protein</fullName>
    </recommendedName>
</protein>
<evidence type="ECO:0000256" key="2">
    <source>
        <dbReference type="ARBA" id="ARBA00022907"/>
    </source>
</evidence>
<evidence type="ECO:0000313" key="6">
    <source>
        <dbReference type="EMBL" id="KAF2754276.1"/>
    </source>
</evidence>
<evidence type="ECO:0000256" key="4">
    <source>
        <dbReference type="ARBA" id="ARBA00024863"/>
    </source>
</evidence>
<keyword evidence="1" id="KW-0053">Apoptosis</keyword>
<keyword evidence="3" id="KW-0729">SH3-binding</keyword>
<evidence type="ECO:0000256" key="1">
    <source>
        <dbReference type="ARBA" id="ARBA00022703"/>
    </source>
</evidence>
<dbReference type="InterPro" id="IPR016024">
    <property type="entry name" value="ARM-type_fold"/>
</dbReference>
<dbReference type="EMBL" id="ML996581">
    <property type="protein sequence ID" value="KAF2754276.1"/>
    <property type="molecule type" value="Genomic_DNA"/>
</dbReference>
<dbReference type="PROSITE" id="PS51335">
    <property type="entry name" value="ELMO"/>
    <property type="match status" value="1"/>
</dbReference>
<feature type="domain" description="ELMO" evidence="5">
    <location>
        <begin position="238"/>
        <end position="412"/>
    </location>
</feature>
<dbReference type="RefSeq" id="XP_033596727.1">
    <property type="nucleotide sequence ID" value="XM_033747561.1"/>
</dbReference>
<comment type="function">
    <text evidence="4">Involved in cytoskeletal rearrangements required for phagocytosis of apoptotic cells and cell motility. Acts in association with DOCK1 and CRK. Was initially proposed to be required in complex with DOCK1 to activate Rac Rho small GTPases. May enhance the guanine nucleotide exchange factor (GEF) activity of DOCK1.</text>
</comment>
<dbReference type="Gene3D" id="2.30.29.30">
    <property type="entry name" value="Pleckstrin-homology domain (PH domain)/Phosphotyrosine-binding domain (PTB)"/>
    <property type="match status" value="1"/>
</dbReference>
<dbReference type="InterPro" id="IPR001849">
    <property type="entry name" value="PH_domain"/>
</dbReference>
<evidence type="ECO:0000259" key="5">
    <source>
        <dbReference type="PROSITE" id="PS51335"/>
    </source>
</evidence>
<evidence type="ECO:0000313" key="7">
    <source>
        <dbReference type="Proteomes" id="UP000799437"/>
    </source>
</evidence>
<dbReference type="AlphaFoldDB" id="A0A6A6VWV5"/>
<dbReference type="Proteomes" id="UP000799437">
    <property type="component" value="Unassembled WGS sequence"/>
</dbReference>
<organism evidence="6 7">
    <name type="scientific">Pseudovirgaria hyperparasitica</name>
    <dbReference type="NCBI Taxonomy" id="470096"/>
    <lineage>
        <taxon>Eukaryota</taxon>
        <taxon>Fungi</taxon>
        <taxon>Dikarya</taxon>
        <taxon>Ascomycota</taxon>
        <taxon>Pezizomycotina</taxon>
        <taxon>Dothideomycetes</taxon>
        <taxon>Dothideomycetes incertae sedis</taxon>
        <taxon>Acrospermales</taxon>
        <taxon>Acrospermaceae</taxon>
        <taxon>Pseudovirgaria</taxon>
    </lineage>
</organism>
<evidence type="ECO:0000256" key="3">
    <source>
        <dbReference type="ARBA" id="ARBA00023036"/>
    </source>
</evidence>
<accession>A0A6A6VWV5</accession>
<dbReference type="GO" id="GO:0005886">
    <property type="term" value="C:plasma membrane"/>
    <property type="evidence" value="ECO:0007669"/>
    <property type="project" value="TreeGrafter"/>
</dbReference>
<gene>
    <name evidence="6" type="ORF">EJ05DRAFT_504370</name>
</gene>
<keyword evidence="2" id="KW-0581">Phagocytosis</keyword>
<dbReference type="GO" id="GO:0007015">
    <property type="term" value="P:actin filament organization"/>
    <property type="evidence" value="ECO:0007669"/>
    <property type="project" value="TreeGrafter"/>
</dbReference>
<dbReference type="GO" id="GO:0006915">
    <property type="term" value="P:apoptotic process"/>
    <property type="evidence" value="ECO:0007669"/>
    <property type="project" value="UniProtKB-KW"/>
</dbReference>
<keyword evidence="7" id="KW-1185">Reference proteome</keyword>